<gene>
    <name evidence="3" type="ORF">BKH13_12635</name>
</gene>
<feature type="region of interest" description="Disordered" evidence="1">
    <location>
        <begin position="83"/>
        <end position="151"/>
    </location>
</feature>
<name>A0ABX3EVV9_ACTNA</name>
<comment type="caution">
    <text evidence="3">The sequence shown here is derived from an EMBL/GenBank/DDBJ whole genome shotgun (WGS) entry which is preliminary data.</text>
</comment>
<organism evidence="3 4">
    <name type="scientific">Actinomyces naeslundii</name>
    <dbReference type="NCBI Taxonomy" id="1655"/>
    <lineage>
        <taxon>Bacteria</taxon>
        <taxon>Bacillati</taxon>
        <taxon>Actinomycetota</taxon>
        <taxon>Actinomycetes</taxon>
        <taxon>Actinomycetales</taxon>
        <taxon>Actinomycetaceae</taxon>
        <taxon>Actinomyces</taxon>
    </lineage>
</organism>
<dbReference type="EMBL" id="MSKX01000039">
    <property type="protein sequence ID" value="OLO80766.1"/>
    <property type="molecule type" value="Genomic_DNA"/>
</dbReference>
<keyword evidence="4" id="KW-1185">Reference proteome</keyword>
<dbReference type="SUPFAM" id="SSF53098">
    <property type="entry name" value="Ribonuclease H-like"/>
    <property type="match status" value="1"/>
</dbReference>
<feature type="domain" description="Integrase catalytic" evidence="2">
    <location>
        <begin position="1"/>
        <end position="103"/>
    </location>
</feature>
<evidence type="ECO:0000313" key="4">
    <source>
        <dbReference type="Proteomes" id="UP000186781"/>
    </source>
</evidence>
<dbReference type="PROSITE" id="PS50994">
    <property type="entry name" value="INTEGRASE"/>
    <property type="match status" value="1"/>
</dbReference>
<evidence type="ECO:0000259" key="2">
    <source>
        <dbReference type="PROSITE" id="PS50994"/>
    </source>
</evidence>
<evidence type="ECO:0000313" key="3">
    <source>
        <dbReference type="EMBL" id="OLO80766.1"/>
    </source>
</evidence>
<reference evidence="3 4" key="1">
    <citation type="submission" date="2016-12" db="EMBL/GenBank/DDBJ databases">
        <title>Genomic comparison of strains in the 'Actinomyces naeslundii' group.</title>
        <authorList>
            <person name="Mughal S.R."/>
            <person name="Do T."/>
            <person name="Gilbert S.C."/>
            <person name="Witherden E.A."/>
            <person name="Didelot X."/>
            <person name="Beighton D."/>
        </authorList>
    </citation>
    <scope>NUCLEOTIDE SEQUENCE [LARGE SCALE GENOMIC DNA]</scope>
    <source>
        <strain evidence="3 4">WE6B-3</strain>
    </source>
</reference>
<dbReference type="InterPro" id="IPR001584">
    <property type="entry name" value="Integrase_cat-core"/>
</dbReference>
<evidence type="ECO:0000256" key="1">
    <source>
        <dbReference type="SAM" id="MobiDB-lite"/>
    </source>
</evidence>
<dbReference type="Gene3D" id="3.30.420.10">
    <property type="entry name" value="Ribonuclease H-like superfamily/Ribonuclease H"/>
    <property type="match status" value="1"/>
</dbReference>
<dbReference type="RefSeq" id="WP_075409513.1">
    <property type="nucleotide sequence ID" value="NZ_JAPWCK010000018.1"/>
</dbReference>
<dbReference type="Proteomes" id="UP000186781">
    <property type="component" value="Unassembled WGS sequence"/>
</dbReference>
<dbReference type="Pfam" id="PF13683">
    <property type="entry name" value="rve_3"/>
    <property type="match status" value="1"/>
</dbReference>
<sequence>MMIRSRLLLAVSDNGAQMIASSTRRFMAMVAIAQHFGRPATPTDQAWIESLNGTLKAQWPHLLAITDPAVLRAELDSVRVEYNSQHLHPGHRLHPPLSTSTKDADPPSAKPARTGWNKPPGNDLPTTDDNDTIKPTRKTTMMPDPTTQSGH</sequence>
<dbReference type="InterPro" id="IPR012337">
    <property type="entry name" value="RNaseH-like_sf"/>
</dbReference>
<proteinExistence type="predicted"/>
<protein>
    <recommendedName>
        <fullName evidence="2">Integrase catalytic domain-containing protein</fullName>
    </recommendedName>
</protein>
<accession>A0ABX3EVV9</accession>
<dbReference type="InterPro" id="IPR036397">
    <property type="entry name" value="RNaseH_sf"/>
</dbReference>